<organism evidence="4 5">
    <name type="scientific">Lyngbya aestuarii BL J</name>
    <dbReference type="NCBI Taxonomy" id="1348334"/>
    <lineage>
        <taxon>Bacteria</taxon>
        <taxon>Bacillati</taxon>
        <taxon>Cyanobacteriota</taxon>
        <taxon>Cyanophyceae</taxon>
        <taxon>Oscillatoriophycideae</taxon>
        <taxon>Oscillatoriales</taxon>
        <taxon>Microcoleaceae</taxon>
        <taxon>Lyngbya</taxon>
    </lineage>
</organism>
<feature type="domain" description="PGM1 C-terminal" evidence="2">
    <location>
        <begin position="446"/>
        <end position="496"/>
    </location>
</feature>
<evidence type="ECO:0000259" key="3">
    <source>
        <dbReference type="Pfam" id="PF24923"/>
    </source>
</evidence>
<dbReference type="PATRIC" id="fig|1348334.3.peg.1105"/>
<dbReference type="InterPro" id="IPR038752">
    <property type="entry name" value="IQCH"/>
</dbReference>
<sequence length="541" mass="61429">MSASNTSLEDTIKQFQALQNQLRQQASVSDGLSLDDYDVLVIPSLTLDQQQLEKIPGVHQYEERLLFSLIRLRNPRMRLIYVTSQPIHPSVIDYYLHLMPGIPFSHARDRLLLFSTYDASPQSLTEKILKRPRLLERIANVLRPQQSYMVCYNSTSLERQLSVQLGIPLLASDPDLLHWGTKSGSRQIFAECNLPHPDGSSLVFTVEDLVIATTDLCERQPQLKQVVIKLNEGFSGEGNGLLDLPQMAELTRSDRLKIIRDRLPNLRFQAPHENWQKFSRRILDLGAIVEAFIPGKVKRSPSVQCLIHPDQTVEIVSTHDQILGGPDGQIFEGCHFPADEAYRLRLQKMGEQVGRNLAQKGALERFSLDFVTVQKDIESKDWEIYAIEINLRRGGTTHPFMTLKLLTNGCFNQEQGLFYSRQGKPKFYLASDNLKKTHYQGLLPDDLMDIIAHHGLHFDSSTETGTVFHLMGCLSEFGKLGLTCIGNTPQQAQSIYNQVVEVLDQETAEAQNNNQPQVDLKKTKNKQIKSETFPQQEQQML</sequence>
<accession>U7QQW4</accession>
<dbReference type="SUPFAM" id="SSF56059">
    <property type="entry name" value="Glutathione synthetase ATP-binding domain-like"/>
    <property type="match status" value="1"/>
</dbReference>
<name>U7QQW4_9CYAN</name>
<dbReference type="PANTHER" id="PTHR14465:SF0">
    <property type="entry name" value="IQ DOMAIN-CONTAINING PROTEIN H"/>
    <property type="match status" value="1"/>
</dbReference>
<feature type="domain" description="IQCH-like ATP-grasp" evidence="3">
    <location>
        <begin position="272"/>
        <end position="412"/>
    </location>
</feature>
<feature type="region of interest" description="Disordered" evidence="1">
    <location>
        <begin position="510"/>
        <end position="541"/>
    </location>
</feature>
<dbReference type="EMBL" id="AUZM01000007">
    <property type="protein sequence ID" value="ERT08816.1"/>
    <property type="molecule type" value="Genomic_DNA"/>
</dbReference>
<reference evidence="4 5" key="1">
    <citation type="journal article" date="2013" name="Front. Microbiol.">
        <title>Comparative genomic analyses of the cyanobacterium, Lyngbya aestuarii BL J, a powerful hydrogen producer.</title>
        <authorList>
            <person name="Kothari A."/>
            <person name="Vaughn M."/>
            <person name="Garcia-Pichel F."/>
        </authorList>
    </citation>
    <scope>NUCLEOTIDE SEQUENCE [LARGE SCALE GENOMIC DNA]</scope>
    <source>
        <strain evidence="4 5">BL J</strain>
    </source>
</reference>
<dbReference type="Pfam" id="PF24923">
    <property type="entry name" value="ATP-grasp_IQCH"/>
    <property type="match status" value="2"/>
</dbReference>
<evidence type="ECO:0000259" key="2">
    <source>
        <dbReference type="Pfam" id="PF18105"/>
    </source>
</evidence>
<evidence type="ECO:0000313" key="4">
    <source>
        <dbReference type="EMBL" id="ERT08816.1"/>
    </source>
</evidence>
<feature type="compositionally biased region" description="Polar residues" evidence="1">
    <location>
        <begin position="530"/>
        <end position="541"/>
    </location>
</feature>
<dbReference type="Proteomes" id="UP000017127">
    <property type="component" value="Unassembled WGS sequence"/>
</dbReference>
<protein>
    <submittedName>
        <fullName evidence="4">Uncharacterized protein</fullName>
    </submittedName>
</protein>
<comment type="caution">
    <text evidence="4">The sequence shown here is derived from an EMBL/GenBank/DDBJ whole genome shotgun (WGS) entry which is preliminary data.</text>
</comment>
<dbReference type="PANTHER" id="PTHR14465">
    <property type="entry name" value="IQ DOMAIN-CONTAINING PROTEIN H"/>
    <property type="match status" value="1"/>
</dbReference>
<dbReference type="RefSeq" id="WP_023064910.1">
    <property type="nucleotide sequence ID" value="NZ_AUZM01000007.1"/>
</dbReference>
<keyword evidence="5" id="KW-1185">Reference proteome</keyword>
<dbReference type="InterPro" id="IPR041356">
    <property type="entry name" value="PGM1_C"/>
</dbReference>
<dbReference type="InterPro" id="IPR056855">
    <property type="entry name" value="ATP-grasp_IQCH"/>
</dbReference>
<gene>
    <name evidence="4" type="ORF">M595_1129</name>
</gene>
<proteinExistence type="predicted"/>
<evidence type="ECO:0000313" key="5">
    <source>
        <dbReference type="Proteomes" id="UP000017127"/>
    </source>
</evidence>
<dbReference type="Pfam" id="PF18105">
    <property type="entry name" value="PGM1_C"/>
    <property type="match status" value="1"/>
</dbReference>
<feature type="domain" description="IQCH-like ATP-grasp" evidence="3">
    <location>
        <begin position="179"/>
        <end position="249"/>
    </location>
</feature>
<evidence type="ECO:0000256" key="1">
    <source>
        <dbReference type="SAM" id="MobiDB-lite"/>
    </source>
</evidence>
<dbReference type="AlphaFoldDB" id="U7QQW4"/>